<sequence>MFKSILDLLSGRAAQPLPPEDGRVALAALLVRAARADGMFDEDERRAVAAALAARHGLDQAAARALTRQAEEIEREAPDTVRFTRALKNATPYEERAALVEALWRVILADGRRAPEEDALARQVCALLGVSDQDGALARRRAEAAGGPDARGPGPGS</sequence>
<dbReference type="STRING" id="1189325.SAMN04488119_102140"/>
<accession>A0A1M7S0D4</accession>
<feature type="domain" description="Co-chaperone DjlA N-terminal" evidence="2">
    <location>
        <begin position="24"/>
        <end position="139"/>
    </location>
</feature>
<evidence type="ECO:0000313" key="3">
    <source>
        <dbReference type="EMBL" id="SHN51941.1"/>
    </source>
</evidence>
<dbReference type="Gene3D" id="1.10.3680.10">
    <property type="entry name" value="TerB-like"/>
    <property type="match status" value="1"/>
</dbReference>
<dbReference type="AlphaFoldDB" id="A0A1M7S0D4"/>
<reference evidence="3 4" key="1">
    <citation type="submission" date="2016-12" db="EMBL/GenBank/DDBJ databases">
        <authorList>
            <person name="Song W.-J."/>
            <person name="Kurnit D.M."/>
        </authorList>
    </citation>
    <scope>NUCLEOTIDE SEQUENCE [LARGE SCALE GENOMIC DNA]</scope>
    <source>
        <strain evidence="3 4">CGMCC 1.10808</strain>
    </source>
</reference>
<gene>
    <name evidence="3" type="ORF">SAMN05216200_101378</name>
</gene>
<dbReference type="RefSeq" id="WP_072745940.1">
    <property type="nucleotide sequence ID" value="NZ_FOHL01000002.1"/>
</dbReference>
<name>A0A1M7S0D4_9RHOB</name>
<dbReference type="CDD" id="cd07313">
    <property type="entry name" value="terB_like_2"/>
    <property type="match status" value="1"/>
</dbReference>
<evidence type="ECO:0000259" key="2">
    <source>
        <dbReference type="Pfam" id="PF05099"/>
    </source>
</evidence>
<feature type="region of interest" description="Disordered" evidence="1">
    <location>
        <begin position="137"/>
        <end position="157"/>
    </location>
</feature>
<dbReference type="InterPro" id="IPR007791">
    <property type="entry name" value="DjlA_N"/>
</dbReference>
<keyword evidence="4" id="KW-1185">Reference proteome</keyword>
<dbReference type="InterPro" id="IPR029024">
    <property type="entry name" value="TerB-like"/>
</dbReference>
<proteinExistence type="predicted"/>
<protein>
    <submittedName>
        <fullName evidence="3">Uncharacterized conserved protein, tellurite resistance protein B (TerB) family</fullName>
    </submittedName>
</protein>
<feature type="compositionally biased region" description="Low complexity" evidence="1">
    <location>
        <begin position="144"/>
        <end position="157"/>
    </location>
</feature>
<evidence type="ECO:0000313" key="4">
    <source>
        <dbReference type="Proteomes" id="UP000184066"/>
    </source>
</evidence>
<evidence type="ECO:0000256" key="1">
    <source>
        <dbReference type="SAM" id="MobiDB-lite"/>
    </source>
</evidence>
<dbReference type="Pfam" id="PF05099">
    <property type="entry name" value="TerB"/>
    <property type="match status" value="1"/>
</dbReference>
<dbReference type="EMBL" id="FRDL01000001">
    <property type="protein sequence ID" value="SHN51941.1"/>
    <property type="molecule type" value="Genomic_DNA"/>
</dbReference>
<dbReference type="Proteomes" id="UP000184066">
    <property type="component" value="Unassembled WGS sequence"/>
</dbReference>
<organism evidence="3 4">
    <name type="scientific">Oceanicella actignis</name>
    <dbReference type="NCBI Taxonomy" id="1189325"/>
    <lineage>
        <taxon>Bacteria</taxon>
        <taxon>Pseudomonadati</taxon>
        <taxon>Pseudomonadota</taxon>
        <taxon>Alphaproteobacteria</taxon>
        <taxon>Rhodobacterales</taxon>
        <taxon>Paracoccaceae</taxon>
        <taxon>Oceanicella</taxon>
    </lineage>
</organism>
<dbReference type="SUPFAM" id="SSF158682">
    <property type="entry name" value="TerB-like"/>
    <property type="match status" value="1"/>
</dbReference>